<dbReference type="InterPro" id="IPR058240">
    <property type="entry name" value="rSAM_sf"/>
</dbReference>
<dbReference type="SFLD" id="SFLDG01387">
    <property type="entry name" value="BtrN-like_SPASM_domain_contain"/>
    <property type="match status" value="1"/>
</dbReference>
<evidence type="ECO:0000313" key="9">
    <source>
        <dbReference type="EMBL" id="ABK16138.1"/>
    </source>
</evidence>
<dbReference type="KEGG" id="sfu:Sfum_0438"/>
<comment type="cofactor">
    <cofactor evidence="1">
        <name>[4Fe-4S] cluster</name>
        <dbReference type="ChEBI" id="CHEBI:49883"/>
    </cofactor>
</comment>
<dbReference type="AlphaFoldDB" id="A0LFD6"/>
<evidence type="ECO:0000256" key="3">
    <source>
        <dbReference type="ARBA" id="ARBA00022691"/>
    </source>
</evidence>
<reference evidence="9 10" key="1">
    <citation type="submission" date="2006-10" db="EMBL/GenBank/DDBJ databases">
        <title>Complete sequence of Syntrophobacter fumaroxidans MPOB.</title>
        <authorList>
            <consortium name="US DOE Joint Genome Institute"/>
            <person name="Copeland A."/>
            <person name="Lucas S."/>
            <person name="Lapidus A."/>
            <person name="Barry K."/>
            <person name="Detter J.C."/>
            <person name="Glavina del Rio T."/>
            <person name="Hammon N."/>
            <person name="Israni S."/>
            <person name="Pitluck S."/>
            <person name="Goltsman E.G."/>
            <person name="Martinez M."/>
            <person name="Schmutz J."/>
            <person name="Larimer F."/>
            <person name="Land M."/>
            <person name="Hauser L."/>
            <person name="Kyrpides N."/>
            <person name="Kim E."/>
            <person name="Boone D.R."/>
            <person name="Brockman F."/>
            <person name="Culley D."/>
            <person name="Ferry J."/>
            <person name="Gunsalus R."/>
            <person name="McInerney M.J."/>
            <person name="Morrison M."/>
            <person name="Plugge C."/>
            <person name="Rohlin L."/>
            <person name="Scholten J."/>
            <person name="Sieber J."/>
            <person name="Stams A.J.M."/>
            <person name="Worm P."/>
            <person name="Henstra A.M."/>
            <person name="Richardson P."/>
        </authorList>
    </citation>
    <scope>NUCLEOTIDE SEQUENCE [LARGE SCALE GENOMIC DNA]</scope>
    <source>
        <strain evidence="10">DSM 10017 / MPOB</strain>
    </source>
</reference>
<dbReference type="InterPro" id="IPR000385">
    <property type="entry name" value="MoaA_NifB_PqqE_Fe-S-bd_CS"/>
</dbReference>
<dbReference type="Pfam" id="PF13186">
    <property type="entry name" value="SPASM"/>
    <property type="match status" value="1"/>
</dbReference>
<dbReference type="PROSITE" id="PS51918">
    <property type="entry name" value="RADICAL_SAM"/>
    <property type="match status" value="1"/>
</dbReference>
<feature type="domain" description="Radical SAM core" evidence="8">
    <location>
        <begin position="39"/>
        <end position="261"/>
    </location>
</feature>
<dbReference type="GO" id="GO:0016491">
    <property type="term" value="F:oxidoreductase activity"/>
    <property type="evidence" value="ECO:0007669"/>
    <property type="project" value="UniProtKB-KW"/>
</dbReference>
<dbReference type="Gene3D" id="3.20.20.70">
    <property type="entry name" value="Aldolase class I"/>
    <property type="match status" value="1"/>
</dbReference>
<evidence type="ECO:0000259" key="8">
    <source>
        <dbReference type="PROSITE" id="PS51918"/>
    </source>
</evidence>
<sequence length="390" mass="43562">MPGLHLSRKGPFPRKRLLFSMKTRINLAFLKSLFSRARGRPFGAWQIELTTRCPLRCRMCIRSGNPSWHHADMDIERFRALAPYFRNVESAVLEGWGETLLYPHLVEAVRIVKEAGTAAGFVTSGWGLDAHRSAELVEAGLDFMGFSVAGATPAMHDAVRINSSLDAVLAAVEEVRRAKTDRKALTPSLHFVFLMVRDNCADSVPLIDLAGENGIDTVLLINLVHVADAWQDRQRMFVCSGEADESVLVEANARAVELGVKLRRASLSACDIAVCEENPLRNLCISVNGEVTPCVFLCPPVPSPFKRIYCGTEVFVPRVSFGNIFEEPFEAIWNDPRYVAFRDVFSQREKSFREMYSALMSDSNRFAALRRHAPPPPPEPCRTCHKMLGV</sequence>
<evidence type="ECO:0000256" key="4">
    <source>
        <dbReference type="ARBA" id="ARBA00022723"/>
    </source>
</evidence>
<keyword evidence="4" id="KW-0479">Metal-binding</keyword>
<dbReference type="GO" id="GO:0046872">
    <property type="term" value="F:metal ion binding"/>
    <property type="evidence" value="ECO:0007669"/>
    <property type="project" value="UniProtKB-KW"/>
</dbReference>
<dbReference type="InterPro" id="IPR007197">
    <property type="entry name" value="rSAM"/>
</dbReference>
<keyword evidence="5" id="KW-0560">Oxidoreductase</keyword>
<keyword evidence="3" id="KW-0949">S-adenosyl-L-methionine</keyword>
<dbReference type="Proteomes" id="UP000001784">
    <property type="component" value="Chromosome"/>
</dbReference>
<evidence type="ECO:0000256" key="6">
    <source>
        <dbReference type="ARBA" id="ARBA00023004"/>
    </source>
</evidence>
<keyword evidence="2" id="KW-0004">4Fe-4S</keyword>
<dbReference type="InterPro" id="IPR034391">
    <property type="entry name" value="AdoMet-like_SPASM_containing"/>
</dbReference>
<evidence type="ECO:0000256" key="5">
    <source>
        <dbReference type="ARBA" id="ARBA00023002"/>
    </source>
</evidence>
<name>A0LFD6_SYNFM</name>
<dbReference type="InterPro" id="IPR013785">
    <property type="entry name" value="Aldolase_TIM"/>
</dbReference>
<dbReference type="eggNOG" id="COG0535">
    <property type="taxonomic scope" value="Bacteria"/>
</dbReference>
<dbReference type="PANTHER" id="PTHR11228">
    <property type="entry name" value="RADICAL SAM DOMAIN PROTEIN"/>
    <property type="match status" value="1"/>
</dbReference>
<dbReference type="STRING" id="335543.Sfum_0438"/>
<dbReference type="InParanoid" id="A0LFD6"/>
<accession>A0LFD6</accession>
<dbReference type="SUPFAM" id="SSF102114">
    <property type="entry name" value="Radical SAM enzymes"/>
    <property type="match status" value="1"/>
</dbReference>
<dbReference type="SFLD" id="SFLDS00029">
    <property type="entry name" value="Radical_SAM"/>
    <property type="match status" value="1"/>
</dbReference>
<keyword evidence="7" id="KW-0411">Iron-sulfur</keyword>
<dbReference type="InterPro" id="IPR023885">
    <property type="entry name" value="4Fe4S-binding_SPASM_dom"/>
</dbReference>
<dbReference type="GO" id="GO:0051539">
    <property type="term" value="F:4 iron, 4 sulfur cluster binding"/>
    <property type="evidence" value="ECO:0007669"/>
    <property type="project" value="UniProtKB-KW"/>
</dbReference>
<dbReference type="InterPro" id="IPR050377">
    <property type="entry name" value="Radical_SAM_PqqE_MftC-like"/>
</dbReference>
<evidence type="ECO:0000313" key="10">
    <source>
        <dbReference type="Proteomes" id="UP000001784"/>
    </source>
</evidence>
<dbReference type="PROSITE" id="PS01305">
    <property type="entry name" value="MOAA_NIFB_PQQE"/>
    <property type="match status" value="1"/>
</dbReference>
<protein>
    <submittedName>
        <fullName evidence="9">Radical SAM domain protein</fullName>
    </submittedName>
</protein>
<proteinExistence type="predicted"/>
<organism evidence="9 10">
    <name type="scientific">Syntrophobacter fumaroxidans (strain DSM 10017 / MPOB)</name>
    <dbReference type="NCBI Taxonomy" id="335543"/>
    <lineage>
        <taxon>Bacteria</taxon>
        <taxon>Pseudomonadati</taxon>
        <taxon>Thermodesulfobacteriota</taxon>
        <taxon>Syntrophobacteria</taxon>
        <taxon>Syntrophobacterales</taxon>
        <taxon>Syntrophobacteraceae</taxon>
        <taxon>Syntrophobacter</taxon>
    </lineage>
</organism>
<keyword evidence="10" id="KW-1185">Reference proteome</keyword>
<dbReference type="CDD" id="cd01335">
    <property type="entry name" value="Radical_SAM"/>
    <property type="match status" value="1"/>
</dbReference>
<dbReference type="SFLD" id="SFLDG01067">
    <property type="entry name" value="SPASM/twitch_domain_containing"/>
    <property type="match status" value="1"/>
</dbReference>
<keyword evidence="6" id="KW-0408">Iron</keyword>
<evidence type="ECO:0000256" key="1">
    <source>
        <dbReference type="ARBA" id="ARBA00001966"/>
    </source>
</evidence>
<dbReference type="EMBL" id="CP000478">
    <property type="protein sequence ID" value="ABK16138.1"/>
    <property type="molecule type" value="Genomic_DNA"/>
</dbReference>
<dbReference type="CDD" id="cd21121">
    <property type="entry name" value="SPASM_Cmo-like"/>
    <property type="match status" value="1"/>
</dbReference>
<dbReference type="HOGENOM" id="CLU_009273_1_1_7"/>
<dbReference type="OrthoDB" id="9772409at2"/>
<evidence type="ECO:0000256" key="7">
    <source>
        <dbReference type="ARBA" id="ARBA00023014"/>
    </source>
</evidence>
<dbReference type="Pfam" id="PF04055">
    <property type="entry name" value="Radical_SAM"/>
    <property type="match status" value="1"/>
</dbReference>
<dbReference type="PANTHER" id="PTHR11228:SF7">
    <property type="entry name" value="PQQA PEPTIDE CYCLASE"/>
    <property type="match status" value="1"/>
</dbReference>
<gene>
    <name evidence="9" type="ordered locus">Sfum_0438</name>
</gene>
<evidence type="ECO:0000256" key="2">
    <source>
        <dbReference type="ARBA" id="ARBA00022485"/>
    </source>
</evidence>